<dbReference type="Pfam" id="PF00817">
    <property type="entry name" value="IMS"/>
    <property type="match status" value="1"/>
</dbReference>
<keyword evidence="3" id="KW-0548">Nucleotidyltransferase</keyword>
<dbReference type="AlphaFoldDB" id="A0A2Z3YR33"/>
<proteinExistence type="predicted"/>
<dbReference type="GO" id="GO:0006281">
    <property type="term" value="P:DNA repair"/>
    <property type="evidence" value="ECO:0007669"/>
    <property type="project" value="InterPro"/>
</dbReference>
<dbReference type="STRING" id="1737425.GCA_900049755_00604"/>
<dbReference type="Gene3D" id="3.40.1170.60">
    <property type="match status" value="1"/>
</dbReference>
<dbReference type="InterPro" id="IPR001126">
    <property type="entry name" value="UmuC"/>
</dbReference>
<accession>A0A2Z3YR33</accession>
<sequence>MNVQGRGRGTGPGSVTGPGNRTIVLRFMDWQVYVVACARGWDLLAPAAVVEDHRIIAANGAARRSGVVTGMKARHALGICPSLNIGDVDRSAEGAAHEEVLAGLEQVTASVETLRPGLVAVSARSLTRYYGSESRAVELLVDAAARAGADCLAGVADELVTAVWAAAAGVNVPRGGSASWLAGLPLGVLVSEPVLGAPVAMVETLSGLGIRTLADFAALPRRDVVGRFGAVAAAWHRAAAGEPERTVSPVHVSGPPRVTVEPEEPVCSTETAAFLARRAAAGLHSSLADTGTACLRLAVTAVLAPPPGWTGPHTVERLWRCREPLTEEDTAQRVRWQLEGWLTRGLSRGLSRGRTRAGEIPGILSAGDDGAEEGGEGLYGVRAVTLTPVECVPAGSIAEPLWGGTDDGLRSARAAAARAQALIGTRAVLRPVLRGGHGVVGRVVTVPYGEEDPEEIRSLPTRRWEGELPAPLPGLVAETPVRLLGVDGRDIVVTGRGAVSSPPAVLRVRDRDCAVTGWAGPWPVDERWWNPQEADRCARLQVATDEPAAHLLRCRGSEWIIEASY</sequence>
<keyword evidence="3" id="KW-0808">Transferase</keyword>
<keyword evidence="1" id="KW-0227">DNA damage</keyword>
<dbReference type="GO" id="GO:0003887">
    <property type="term" value="F:DNA-directed DNA polymerase activity"/>
    <property type="evidence" value="ECO:0007669"/>
    <property type="project" value="UniProtKB-EC"/>
</dbReference>
<keyword evidence="4" id="KW-1185">Reference proteome</keyword>
<evidence type="ECO:0000256" key="1">
    <source>
        <dbReference type="ARBA" id="ARBA00022763"/>
    </source>
</evidence>
<name>A0A2Z3YR33_9CORY</name>
<dbReference type="EMBL" id="CP024988">
    <property type="protein sequence ID" value="AWT25500.1"/>
    <property type="molecule type" value="Genomic_DNA"/>
</dbReference>
<dbReference type="InterPro" id="IPR043502">
    <property type="entry name" value="DNA/RNA_pol_sf"/>
</dbReference>
<evidence type="ECO:0000313" key="3">
    <source>
        <dbReference type="EMBL" id="AWT25500.1"/>
    </source>
</evidence>
<evidence type="ECO:0000313" key="4">
    <source>
        <dbReference type="Proteomes" id="UP000247696"/>
    </source>
</evidence>
<dbReference type="PANTHER" id="PTHR35369:SF2">
    <property type="entry name" value="BLR3025 PROTEIN"/>
    <property type="match status" value="1"/>
</dbReference>
<organism evidence="3 4">
    <name type="scientific">Corynebacterium provencense</name>
    <dbReference type="NCBI Taxonomy" id="1737425"/>
    <lineage>
        <taxon>Bacteria</taxon>
        <taxon>Bacillati</taxon>
        <taxon>Actinomycetota</taxon>
        <taxon>Actinomycetes</taxon>
        <taxon>Mycobacteriales</taxon>
        <taxon>Corynebacteriaceae</taxon>
        <taxon>Corynebacterium</taxon>
    </lineage>
</organism>
<protein>
    <submittedName>
        <fullName evidence="3">DNA polymerase IV</fullName>
        <ecNumber evidence="3">2.7.7.7</ecNumber>
    </submittedName>
</protein>
<feature type="domain" description="UmuC" evidence="2">
    <location>
        <begin position="45"/>
        <end position="162"/>
    </location>
</feature>
<reference evidence="4" key="1">
    <citation type="submission" date="2017-11" db="EMBL/GenBank/DDBJ databases">
        <title>Otitis media/interna in a cat caused by the recently described species Corynebacterium provencense.</title>
        <authorList>
            <person name="Kittl S."/>
            <person name="Brodard I."/>
            <person name="Rychener L."/>
            <person name="Jores J."/>
            <person name="Roosje P."/>
            <person name="Gobeli Brawand S."/>
        </authorList>
    </citation>
    <scope>NUCLEOTIDE SEQUENCE [LARGE SCALE GENOMIC DNA]</scope>
    <source>
        <strain evidence="4">17KM38</strain>
    </source>
</reference>
<dbReference type="KEGG" id="cpre:Csp1_06900"/>
<gene>
    <name evidence="3" type="primary">dinB</name>
    <name evidence="3" type="ORF">Csp1_06900</name>
</gene>
<dbReference type="CDD" id="cd03468">
    <property type="entry name" value="PolY_like"/>
    <property type="match status" value="1"/>
</dbReference>
<dbReference type="EC" id="2.7.7.7" evidence="3"/>
<dbReference type="PANTHER" id="PTHR35369">
    <property type="entry name" value="BLR3025 PROTEIN-RELATED"/>
    <property type="match status" value="1"/>
</dbReference>
<evidence type="ECO:0000259" key="2">
    <source>
        <dbReference type="Pfam" id="PF00817"/>
    </source>
</evidence>
<dbReference type="SUPFAM" id="SSF56672">
    <property type="entry name" value="DNA/RNA polymerases"/>
    <property type="match status" value="1"/>
</dbReference>
<dbReference type="InterPro" id="IPR050356">
    <property type="entry name" value="SulA_CellDiv_inhibitor"/>
</dbReference>
<dbReference type="Proteomes" id="UP000247696">
    <property type="component" value="Chromosome"/>
</dbReference>